<evidence type="ECO:0000256" key="7">
    <source>
        <dbReference type="ARBA" id="ARBA00023237"/>
    </source>
</evidence>
<dbReference type="Gene3D" id="2.40.170.20">
    <property type="entry name" value="TonB-dependent receptor, beta-barrel domain"/>
    <property type="match status" value="1"/>
</dbReference>
<dbReference type="GO" id="GO:0009279">
    <property type="term" value="C:cell outer membrane"/>
    <property type="evidence" value="ECO:0007669"/>
    <property type="project" value="UniProtKB-SubCell"/>
</dbReference>
<accession>L1NI25</accession>
<dbReference type="Pfam" id="PF13715">
    <property type="entry name" value="CarbopepD_reg_2"/>
    <property type="match status" value="1"/>
</dbReference>
<dbReference type="InterPro" id="IPR039426">
    <property type="entry name" value="TonB-dep_rcpt-like"/>
</dbReference>
<dbReference type="Gene3D" id="2.170.130.10">
    <property type="entry name" value="TonB-dependent receptor, plug domain"/>
    <property type="match status" value="1"/>
</dbReference>
<dbReference type="HOGENOM" id="CLU_004317_1_1_10"/>
<evidence type="ECO:0000256" key="9">
    <source>
        <dbReference type="RuleBase" id="RU003357"/>
    </source>
</evidence>
<dbReference type="Proteomes" id="UP000010433">
    <property type="component" value="Unassembled WGS sequence"/>
</dbReference>
<keyword evidence="12" id="KW-0675">Receptor</keyword>
<evidence type="ECO:0000256" key="3">
    <source>
        <dbReference type="ARBA" id="ARBA00022452"/>
    </source>
</evidence>
<evidence type="ECO:0000256" key="8">
    <source>
        <dbReference type="PROSITE-ProRule" id="PRU01360"/>
    </source>
</evidence>
<comment type="subcellular location">
    <subcellularLocation>
        <location evidence="1 8">Cell outer membrane</location>
        <topology evidence="1 8">Multi-pass membrane protein</topology>
    </subcellularLocation>
</comment>
<dbReference type="SUPFAM" id="SSF56935">
    <property type="entry name" value="Porins"/>
    <property type="match status" value="1"/>
</dbReference>
<dbReference type="AlphaFoldDB" id="L1NI25"/>
<keyword evidence="6 8" id="KW-0472">Membrane</keyword>
<evidence type="ECO:0000256" key="4">
    <source>
        <dbReference type="ARBA" id="ARBA00022692"/>
    </source>
</evidence>
<keyword evidence="3 8" id="KW-1134">Transmembrane beta strand</keyword>
<dbReference type="Gene3D" id="2.60.40.1120">
    <property type="entry name" value="Carboxypeptidase-like, regulatory domain"/>
    <property type="match status" value="1"/>
</dbReference>
<evidence type="ECO:0000259" key="10">
    <source>
        <dbReference type="Pfam" id="PF00593"/>
    </source>
</evidence>
<dbReference type="PATRIC" id="fig|1127699.3.peg.527"/>
<dbReference type="SUPFAM" id="SSF49464">
    <property type="entry name" value="Carboxypeptidase regulatory domain-like"/>
    <property type="match status" value="1"/>
</dbReference>
<keyword evidence="4 8" id="KW-0812">Transmembrane</keyword>
<keyword evidence="13" id="KW-1185">Reference proteome</keyword>
<dbReference type="InterPro" id="IPR023997">
    <property type="entry name" value="TonB-dep_OMP_SusC/RagA_CS"/>
</dbReference>
<dbReference type="InterPro" id="IPR036942">
    <property type="entry name" value="Beta-barrel_TonB_sf"/>
</dbReference>
<dbReference type="Gene3D" id="3.55.50.30">
    <property type="match status" value="1"/>
</dbReference>
<dbReference type="NCBIfam" id="TIGR04056">
    <property type="entry name" value="OMP_RagA_SusC"/>
    <property type="match status" value="1"/>
</dbReference>
<comment type="caution">
    <text evidence="12">The sequence shown here is derived from an EMBL/GenBank/DDBJ whole genome shotgun (WGS) entry which is preliminary data.</text>
</comment>
<name>L1NI25_9BACT</name>
<feature type="domain" description="TonB-dependent receptor-like beta-barrel" evidence="10">
    <location>
        <begin position="483"/>
        <end position="1043"/>
    </location>
</feature>
<dbReference type="InterPro" id="IPR012910">
    <property type="entry name" value="Plug_dom"/>
</dbReference>
<organism evidence="12 13">
    <name type="scientific">Hoylesella saccharolytica F0055</name>
    <dbReference type="NCBI Taxonomy" id="1127699"/>
    <lineage>
        <taxon>Bacteria</taxon>
        <taxon>Pseudomonadati</taxon>
        <taxon>Bacteroidota</taxon>
        <taxon>Bacteroidia</taxon>
        <taxon>Bacteroidales</taxon>
        <taxon>Prevotellaceae</taxon>
        <taxon>Hoylesella</taxon>
    </lineage>
</organism>
<gene>
    <name evidence="12" type="ORF">HMPREF9151_00575</name>
</gene>
<evidence type="ECO:0000313" key="12">
    <source>
        <dbReference type="EMBL" id="EKY02986.1"/>
    </source>
</evidence>
<keyword evidence="2 8" id="KW-0813">Transport</keyword>
<evidence type="ECO:0000259" key="11">
    <source>
        <dbReference type="Pfam" id="PF07715"/>
    </source>
</evidence>
<evidence type="ECO:0000256" key="2">
    <source>
        <dbReference type="ARBA" id="ARBA00022448"/>
    </source>
</evidence>
<dbReference type="Pfam" id="PF07715">
    <property type="entry name" value="Plug"/>
    <property type="match status" value="1"/>
</dbReference>
<evidence type="ECO:0000256" key="6">
    <source>
        <dbReference type="ARBA" id="ARBA00023136"/>
    </source>
</evidence>
<dbReference type="InterPro" id="IPR037066">
    <property type="entry name" value="Plug_dom_sf"/>
</dbReference>
<dbReference type="Pfam" id="PF00593">
    <property type="entry name" value="TonB_dep_Rec_b-barrel"/>
    <property type="match status" value="1"/>
</dbReference>
<reference evidence="12 13" key="1">
    <citation type="submission" date="2012-05" db="EMBL/GenBank/DDBJ databases">
        <authorList>
            <person name="Weinstock G."/>
            <person name="Sodergren E."/>
            <person name="Lobos E.A."/>
            <person name="Fulton L."/>
            <person name="Fulton R."/>
            <person name="Courtney L."/>
            <person name="Fronick C."/>
            <person name="O'Laughlin M."/>
            <person name="Godfrey J."/>
            <person name="Wilson R.M."/>
            <person name="Miner T."/>
            <person name="Farmer C."/>
            <person name="Delehaunty K."/>
            <person name="Cordes M."/>
            <person name="Minx P."/>
            <person name="Tomlinson C."/>
            <person name="Chen J."/>
            <person name="Wollam A."/>
            <person name="Pepin K.H."/>
            <person name="Bhonagiri V."/>
            <person name="Zhang X."/>
            <person name="Suruliraj S."/>
            <person name="Warren W."/>
            <person name="Mitreva M."/>
            <person name="Mardis E.R."/>
            <person name="Wilson R.K."/>
        </authorList>
    </citation>
    <scope>NUCLEOTIDE SEQUENCE [LARGE SCALE GENOMIC DNA]</scope>
    <source>
        <strain evidence="12 13">F0055</strain>
    </source>
</reference>
<evidence type="ECO:0000313" key="13">
    <source>
        <dbReference type="Proteomes" id="UP000010433"/>
    </source>
</evidence>
<keyword evidence="7 8" id="KW-0998">Cell outer membrane</keyword>
<evidence type="ECO:0000256" key="1">
    <source>
        <dbReference type="ARBA" id="ARBA00004571"/>
    </source>
</evidence>
<keyword evidence="5 9" id="KW-0798">TonB box</keyword>
<evidence type="ECO:0000256" key="5">
    <source>
        <dbReference type="ARBA" id="ARBA00023077"/>
    </source>
</evidence>
<dbReference type="STRING" id="1127699.HMPREF9151_00575"/>
<sequence>MGMSLQAQTITKTFRNVPLKQVLKEIEQQTKMSFVYRSSDFDVNKKITAIFKDVPLRKVLETILESEFEIQKNIVTIHKAVDKPAVVPATPTGQDKGKKLLSGRVVDTYGEPVIGATVRSVSSADATVTDTDGNFNISLPATGTIHVSYIGYNDREMRIAGKQSIIVTLEEDKKMLDEIVVIGYGTTTRRSITGAVDQVKANMLENRPVANVTQALQGAAPNLIIQRKNYNPNSEDNNINIRGISTTNSNAPLIVIDGLVSTDGALDQLNPNDIDNISVLKDAGAAAIYGSRSSNGVLLITTKKGHYNEPTKIRLSTAIGWEYPDILFTPVKGYQNATLKNVMLMNSGLLPEFTPEKIKDLYDHQSEEQWFLPQIFRTALQQNHNISVQGGSQKTTYLLSGGYMNQESNYVGNKDFGVQRYNLRSNITTELGAVKMQALLAFTRNNSVSTTGSSLEIDAERIPPYYYYKMKENGKYLINDVLSEFNPLGSLESNGTNKYRNNDFVANLNGEIKIFDGLKLRGVFGANITGQHRYTRTYKVPYYTRPDQEKPSRYANENYYTSDWNYDAYLLNTQLLLDYNKTFGKHVVSGLFGVTNESFTSTSNEIRVLKPNEDLGTQSSNNAQIVVGGGSSVSPENTTRTSITSLLGRLSYNFYEKYYAEFNFRYDGSSKFASKNRWGFFPSLSLGWRISSESWMKEYQQHVGDLKIRGSYGVLGNQTIGTYDRYTTYNMYSNTYAYNNSSVTGAGFTLGSEDLKWEKTHTINLGLDASFLHNTLIFSFDYYYKRTVDILMKPVIPSVYGTSQNMANLGEVSNRGWEFSLNYRLKSGYFIHTFSANIADSFNKLEKFPEDEEITHNDEIYFIKRVGVPLGSYYGYKTDGFFKNYEEIGTSALPVGANVHPGDLKFVDRNNDGIIDSKDRYILGNAFPRYTFGLNYSVTWKGLDFSIFAQGVGKREMMVRGELMEPFHSNYSYVMFQHQLDFWTPTNTDARWPRLTAPSSASSANNWRRPSDIYMLNGAYLRLKNITLGYTLPQVWTTKFGINKVRAYVTGQNILTFSHNSFIDPESSEFNNRMRNSGANSARNYPTLKYYGFGLDIEF</sequence>
<proteinExistence type="inferred from homology"/>
<dbReference type="InterPro" id="IPR023996">
    <property type="entry name" value="TonB-dep_OMP_SusC/RagA"/>
</dbReference>
<dbReference type="EMBL" id="AMEP01000043">
    <property type="protein sequence ID" value="EKY02986.1"/>
    <property type="molecule type" value="Genomic_DNA"/>
</dbReference>
<protein>
    <submittedName>
        <fullName evidence="12">TonB-dependent receptor plug domain protein</fullName>
    </submittedName>
</protein>
<dbReference type="InterPro" id="IPR008969">
    <property type="entry name" value="CarboxyPept-like_regulatory"/>
</dbReference>
<feature type="domain" description="TonB-dependent receptor plug" evidence="11">
    <location>
        <begin position="189"/>
        <end position="297"/>
    </location>
</feature>
<dbReference type="NCBIfam" id="TIGR04057">
    <property type="entry name" value="SusC_RagA_signa"/>
    <property type="match status" value="1"/>
</dbReference>
<dbReference type="InterPro" id="IPR000531">
    <property type="entry name" value="Beta-barrel_TonB"/>
</dbReference>
<comment type="similarity">
    <text evidence="8 9">Belongs to the TonB-dependent receptor family.</text>
</comment>
<dbReference type="PROSITE" id="PS52016">
    <property type="entry name" value="TONB_DEPENDENT_REC_3"/>
    <property type="match status" value="1"/>
</dbReference>